<comment type="caution">
    <text evidence="1">The sequence shown here is derived from an EMBL/GenBank/DDBJ whole genome shotgun (WGS) entry which is preliminary data.</text>
</comment>
<evidence type="ECO:0000313" key="1">
    <source>
        <dbReference type="EMBL" id="ORC89304.1"/>
    </source>
</evidence>
<dbReference type="RefSeq" id="XP_028883370.1">
    <property type="nucleotide sequence ID" value="XM_029025524.1"/>
</dbReference>
<name>A0A1X0NX74_9TRYP</name>
<organism evidence="1 2">
    <name type="scientific">Trypanosoma theileri</name>
    <dbReference type="NCBI Taxonomy" id="67003"/>
    <lineage>
        <taxon>Eukaryota</taxon>
        <taxon>Discoba</taxon>
        <taxon>Euglenozoa</taxon>
        <taxon>Kinetoplastea</taxon>
        <taxon>Metakinetoplastina</taxon>
        <taxon>Trypanosomatida</taxon>
        <taxon>Trypanosomatidae</taxon>
        <taxon>Trypanosoma</taxon>
    </lineage>
</organism>
<dbReference type="AlphaFoldDB" id="A0A1X0NX74"/>
<proteinExistence type="predicted"/>
<evidence type="ECO:0000313" key="2">
    <source>
        <dbReference type="Proteomes" id="UP000192257"/>
    </source>
</evidence>
<reference evidence="1 2" key="1">
    <citation type="submission" date="2017-03" db="EMBL/GenBank/DDBJ databases">
        <title>An alternative strategy for trypanosome survival in the mammalian bloodstream revealed through genome and transcriptome analysis of the ubiquitous bovine parasite Trypanosoma (Megatrypanum) theileri.</title>
        <authorList>
            <person name="Kelly S."/>
            <person name="Ivens A."/>
            <person name="Mott A."/>
            <person name="O'Neill E."/>
            <person name="Emms D."/>
            <person name="Macleod O."/>
            <person name="Voorheis P."/>
            <person name="Matthews J."/>
            <person name="Matthews K."/>
            <person name="Carrington M."/>
        </authorList>
    </citation>
    <scope>NUCLEOTIDE SEQUENCE [LARGE SCALE GENOMIC DNA]</scope>
    <source>
        <strain evidence="1">Edinburgh</strain>
    </source>
</reference>
<dbReference type="OrthoDB" id="271612at2759"/>
<dbReference type="VEuPathDB" id="TriTrypDB:TM35_000133080"/>
<gene>
    <name evidence="1" type="ORF">TM35_000133080</name>
</gene>
<dbReference type="EMBL" id="NBCO01000013">
    <property type="protein sequence ID" value="ORC89304.1"/>
    <property type="molecule type" value="Genomic_DNA"/>
</dbReference>
<sequence>MQDESGYIGFAFITPTSMLPCGVKKQHQLLSRSVESLSSSSSSSSRVAVESIPLIREHGRKVCIRFFDTIRKATRTQFFSVLSGSTMSCIYEIIHAWLPEVGGLVCYTVQSDDHGRLFPLVKEVLHPGVEVPELLFCQEVFLPLQKVTDLWGVVNILVMQHHNDLVPGYIPLIIQRTSMSSKEAIQEQIRYLCCASPAEAEYMKLQSFLSCSIYEGVIELISFFDSFDNDLESLPQIAIVYPALATGDLVRVDIVDRVGRRYSVQGVIKHSRRKDGVICYDVEDVTLGHVLEGLTCVQALPL</sequence>
<accession>A0A1X0NX74</accession>
<protein>
    <submittedName>
        <fullName evidence="1">Uncharacterized protein</fullName>
    </submittedName>
</protein>
<dbReference type="Proteomes" id="UP000192257">
    <property type="component" value="Unassembled WGS sequence"/>
</dbReference>
<keyword evidence="2" id="KW-1185">Reference proteome</keyword>
<dbReference type="GeneID" id="39985304"/>